<keyword evidence="2" id="KW-1185">Reference proteome</keyword>
<comment type="caution">
    <text evidence="1">The sequence shown here is derived from an EMBL/GenBank/DDBJ whole genome shotgun (WGS) entry which is preliminary data.</text>
</comment>
<dbReference type="Gene3D" id="1.20.1280.50">
    <property type="match status" value="1"/>
</dbReference>
<sequence>MGHINDVDESCDLQASDDLGSGTGSMRSRSHASRLPAELLTLIFREMQLLHGWNKSHSRPGSRQWLRVTWVCRYWREVALSAPALWSFIQSASACTDHAFVEAALERARRVPLNIDLTFVSHGEKAPSLLASLFVHSQRIQVMRLQMLLETRTMQLFFESMSASRLEMPLLECLSIADRAVDDADGAPLPYLPHLTREQVPRLHTLRLCFAHFPWNSSIYSSLFSLDLVSVRTPPTIEEFLNILRECPGLWMLHVDDALPRVDLAHQPLPEDRSVVILPSLERMSLTGEYPTIAYICDLLWVPCECEVDIEYNNSRGVSADPVEALIPAALPRQHVFREVVPSATLLSLRSEVLVSVEDDEDRISLVHLDFITGEGQHSSVRFDSACGGETDIDADSWLQLLHTFRRAPLTNVNFAPIDTITQVMWRALFHRFPMLDAIEVGASHSQYETEPEDMHGAIPFLQALYELSPDGRNLSAPNLQCLTMKDFPVNADIVARLRWLVQTRKAAGKPLKRLTLDDMVFLDGIKSDTVVAYLKEADPDLVISVTSDESQLCLLNAAAGNG</sequence>
<evidence type="ECO:0000313" key="1">
    <source>
        <dbReference type="EMBL" id="KAJ8472634.1"/>
    </source>
</evidence>
<accession>A0AAD7TPI3</accession>
<name>A0AAD7TPI3_9APHY</name>
<protein>
    <recommendedName>
        <fullName evidence="3">F-box domain-containing protein</fullName>
    </recommendedName>
</protein>
<reference evidence="1" key="1">
    <citation type="submission" date="2022-11" db="EMBL/GenBank/DDBJ databases">
        <title>Genome Sequence of Cubamyces cubensis.</title>
        <authorList>
            <person name="Buettner E."/>
        </authorList>
    </citation>
    <scope>NUCLEOTIDE SEQUENCE</scope>
    <source>
        <strain evidence="1">MPL-01</strain>
    </source>
</reference>
<dbReference type="AlphaFoldDB" id="A0AAD7TPI3"/>
<organism evidence="1 2">
    <name type="scientific">Trametes cubensis</name>
    <dbReference type="NCBI Taxonomy" id="1111947"/>
    <lineage>
        <taxon>Eukaryota</taxon>
        <taxon>Fungi</taxon>
        <taxon>Dikarya</taxon>
        <taxon>Basidiomycota</taxon>
        <taxon>Agaricomycotina</taxon>
        <taxon>Agaricomycetes</taxon>
        <taxon>Polyporales</taxon>
        <taxon>Polyporaceae</taxon>
        <taxon>Trametes</taxon>
    </lineage>
</organism>
<evidence type="ECO:0000313" key="2">
    <source>
        <dbReference type="Proteomes" id="UP001215151"/>
    </source>
</evidence>
<dbReference type="EMBL" id="JAPEVG010000252">
    <property type="protein sequence ID" value="KAJ8472634.1"/>
    <property type="molecule type" value="Genomic_DNA"/>
</dbReference>
<dbReference type="Proteomes" id="UP001215151">
    <property type="component" value="Unassembled WGS sequence"/>
</dbReference>
<gene>
    <name evidence="1" type="ORF">ONZ51_g8394</name>
</gene>
<evidence type="ECO:0008006" key="3">
    <source>
        <dbReference type="Google" id="ProtNLM"/>
    </source>
</evidence>
<proteinExistence type="predicted"/>